<evidence type="ECO:0000313" key="1">
    <source>
        <dbReference type="EMBL" id="CAH8320523.1"/>
    </source>
</evidence>
<name>A0ABC8JC30_ERUVS</name>
<reference evidence="1 2" key="1">
    <citation type="submission" date="2022-03" db="EMBL/GenBank/DDBJ databases">
        <authorList>
            <person name="Macdonald S."/>
            <person name="Ahmed S."/>
            <person name="Newling K."/>
        </authorList>
    </citation>
    <scope>NUCLEOTIDE SEQUENCE [LARGE SCALE GENOMIC DNA]</scope>
</reference>
<comment type="caution">
    <text evidence="1">The sequence shown here is derived from an EMBL/GenBank/DDBJ whole genome shotgun (WGS) entry which is preliminary data.</text>
</comment>
<protein>
    <submittedName>
        <fullName evidence="1">Uncharacterized protein</fullName>
    </submittedName>
</protein>
<dbReference type="EMBL" id="CAKOAT010093599">
    <property type="protein sequence ID" value="CAH8320523.1"/>
    <property type="molecule type" value="Genomic_DNA"/>
</dbReference>
<dbReference type="AlphaFoldDB" id="A0ABC8JC30"/>
<keyword evidence="2" id="KW-1185">Reference proteome</keyword>
<accession>A0ABC8JC30</accession>
<proteinExistence type="predicted"/>
<sequence>MSSKNSGAAPVTASAVNPTVSFQRKRMKKRCGRWRYQETGNFKPQKKMTVKEKVQQRLGFAEDVTKCLTQT</sequence>
<dbReference type="Proteomes" id="UP001642260">
    <property type="component" value="Unassembled WGS sequence"/>
</dbReference>
<organism evidence="1 2">
    <name type="scientific">Eruca vesicaria subsp. sativa</name>
    <name type="common">Garden rocket</name>
    <name type="synonym">Eruca sativa</name>
    <dbReference type="NCBI Taxonomy" id="29727"/>
    <lineage>
        <taxon>Eukaryota</taxon>
        <taxon>Viridiplantae</taxon>
        <taxon>Streptophyta</taxon>
        <taxon>Embryophyta</taxon>
        <taxon>Tracheophyta</taxon>
        <taxon>Spermatophyta</taxon>
        <taxon>Magnoliopsida</taxon>
        <taxon>eudicotyledons</taxon>
        <taxon>Gunneridae</taxon>
        <taxon>Pentapetalae</taxon>
        <taxon>rosids</taxon>
        <taxon>malvids</taxon>
        <taxon>Brassicales</taxon>
        <taxon>Brassicaceae</taxon>
        <taxon>Brassiceae</taxon>
        <taxon>Eruca</taxon>
    </lineage>
</organism>
<gene>
    <name evidence="1" type="ORF">ERUC_LOCUS9074</name>
</gene>
<evidence type="ECO:0000313" key="2">
    <source>
        <dbReference type="Proteomes" id="UP001642260"/>
    </source>
</evidence>